<sequence>MDITLCDCCKETIKGEEKIETFYGYTFEFCSDRCINAFQKILNQASENFSSYINDNNITPLKIGRVIRK</sequence>
<dbReference type="EMBL" id="BARU01007027">
    <property type="protein sequence ID" value="GAH40287.1"/>
    <property type="molecule type" value="Genomic_DNA"/>
</dbReference>
<organism evidence="2">
    <name type="scientific">marine sediment metagenome</name>
    <dbReference type="NCBI Taxonomy" id="412755"/>
    <lineage>
        <taxon>unclassified sequences</taxon>
        <taxon>metagenomes</taxon>
        <taxon>ecological metagenomes</taxon>
    </lineage>
</organism>
<comment type="caution">
    <text evidence="2">The sequence shown here is derived from an EMBL/GenBank/DDBJ whole genome shotgun (WGS) entry which is preliminary data.</text>
</comment>
<proteinExistence type="predicted"/>
<dbReference type="SMART" id="SM00746">
    <property type="entry name" value="TRASH"/>
    <property type="match status" value="1"/>
</dbReference>
<dbReference type="AlphaFoldDB" id="X1F5R5"/>
<feature type="domain" description="TRASH" evidence="1">
    <location>
        <begin position="6"/>
        <end position="42"/>
    </location>
</feature>
<evidence type="ECO:0000313" key="2">
    <source>
        <dbReference type="EMBL" id="GAH40287.1"/>
    </source>
</evidence>
<evidence type="ECO:0000259" key="1">
    <source>
        <dbReference type="SMART" id="SM00746"/>
    </source>
</evidence>
<gene>
    <name evidence="2" type="ORF">S03H2_13861</name>
</gene>
<protein>
    <recommendedName>
        <fullName evidence="1">TRASH domain-containing protein</fullName>
    </recommendedName>
</protein>
<accession>X1F5R5</accession>
<reference evidence="2" key="1">
    <citation type="journal article" date="2014" name="Front. Microbiol.">
        <title>High frequency of phylogenetically diverse reductive dehalogenase-homologous genes in deep subseafloor sedimentary metagenomes.</title>
        <authorList>
            <person name="Kawai M."/>
            <person name="Futagami T."/>
            <person name="Toyoda A."/>
            <person name="Takaki Y."/>
            <person name="Nishi S."/>
            <person name="Hori S."/>
            <person name="Arai W."/>
            <person name="Tsubouchi T."/>
            <person name="Morono Y."/>
            <person name="Uchiyama I."/>
            <person name="Ito T."/>
            <person name="Fujiyama A."/>
            <person name="Inagaki F."/>
            <person name="Takami H."/>
        </authorList>
    </citation>
    <scope>NUCLEOTIDE SEQUENCE</scope>
    <source>
        <strain evidence="2">Expedition CK06-06</strain>
    </source>
</reference>
<dbReference type="InterPro" id="IPR011017">
    <property type="entry name" value="TRASH_dom"/>
</dbReference>
<name>X1F5R5_9ZZZZ</name>